<protein>
    <recommendedName>
        <fullName evidence="3">2'-phosphotransferase</fullName>
        <ecNumber evidence="3">2.7.1.160</ecNumber>
    </recommendedName>
</protein>
<keyword evidence="5" id="KW-0520">NAD</keyword>
<dbReference type="SUPFAM" id="SSF56399">
    <property type="entry name" value="ADP-ribosylation"/>
    <property type="match status" value="1"/>
</dbReference>
<dbReference type="PANTHER" id="PTHR12684">
    <property type="entry name" value="PUTATIVE PHOSPHOTRANSFERASE"/>
    <property type="match status" value="1"/>
</dbReference>
<sequence>MDKKHRNRRDRNKTVSFSKAMSYLLRHGAHKEGLTISDDGYVFLAELMEHKSIKSKHPSLQDVLRVVNSNDKKRFEIKTDPPSEEVTLENCYIRAAQGHTISGIEEEKLLEKIVFPYNYPSILHGTYEKVLALIQEGGLSKMERNHIHFAKGYAGDKKVISGMRQSCEIFIEVNLPKMVKDDISVYESSNGVILTSGIDGMLPPKYFRKILNKNKELIYSAPFDYIVVFDFECTCDDNKDTKFNVQEIIEFPAVIIDVKNKCFLKGFQTYVKPSEHPVLSEFCTELTGITQEQVDAGVSIETAVAMFHNFLARNNVLGSEFILMSCGDFDGKALKKEAEYKDFFVPSYLKEWINIKKAFPLHLYKEEFKQETVINVRTTKGVVRGMPDMLEACSLELLGRHHSGIDDSVNIARCALEAIHNGHTFTHNYIDGTKYETGFDKTDTFKETLAELESQEAAKEIDIEDHLLMMQEYTDNNE</sequence>
<dbReference type="Pfam" id="PF01885">
    <property type="entry name" value="PTS_2-RNA"/>
    <property type="match status" value="1"/>
</dbReference>
<dbReference type="Gene3D" id="3.20.170.30">
    <property type="match status" value="1"/>
</dbReference>
<reference evidence="8" key="1">
    <citation type="submission" date="2023-07" db="EMBL/GenBank/DDBJ databases">
        <authorList>
            <consortium name="AG Swart"/>
            <person name="Singh M."/>
            <person name="Singh A."/>
            <person name="Seah K."/>
            <person name="Emmerich C."/>
        </authorList>
    </citation>
    <scope>NUCLEOTIDE SEQUENCE</scope>
    <source>
        <strain evidence="8">DP1</strain>
    </source>
</reference>
<keyword evidence="9" id="KW-1185">Reference proteome</keyword>
<dbReference type="EC" id="2.7.1.160" evidence="3"/>
<evidence type="ECO:0000313" key="9">
    <source>
        <dbReference type="Proteomes" id="UP001295684"/>
    </source>
</evidence>
<dbReference type="InterPro" id="IPR013520">
    <property type="entry name" value="Ribonucl_H"/>
</dbReference>
<evidence type="ECO:0000313" key="8">
    <source>
        <dbReference type="EMBL" id="CAI2367881.1"/>
    </source>
</evidence>
<organism evidence="8 9">
    <name type="scientific">Euplotes crassus</name>
    <dbReference type="NCBI Taxonomy" id="5936"/>
    <lineage>
        <taxon>Eukaryota</taxon>
        <taxon>Sar</taxon>
        <taxon>Alveolata</taxon>
        <taxon>Ciliophora</taxon>
        <taxon>Intramacronucleata</taxon>
        <taxon>Spirotrichea</taxon>
        <taxon>Hypotrichia</taxon>
        <taxon>Euplotida</taxon>
        <taxon>Euplotidae</taxon>
        <taxon>Moneuplotes</taxon>
    </lineage>
</organism>
<comment type="catalytic activity">
    <reaction evidence="6">
        <text>2'-phospho-[ligated tRNA] + NAD(+) = mature tRNA + ADP-alpha-D-ribose 1'',2''-cyclic phosphate + nicotinamide</text>
        <dbReference type="Rhea" id="RHEA:23324"/>
        <dbReference type="Rhea" id="RHEA-COMP:11106"/>
        <dbReference type="Rhea" id="RHEA-COMP:11107"/>
        <dbReference type="ChEBI" id="CHEBI:17154"/>
        <dbReference type="ChEBI" id="CHEBI:57540"/>
        <dbReference type="ChEBI" id="CHEBI:76596"/>
        <dbReference type="ChEBI" id="CHEBI:82883"/>
        <dbReference type="ChEBI" id="CHEBI:85027"/>
        <dbReference type="EC" id="2.7.1.160"/>
    </reaction>
</comment>
<evidence type="ECO:0000256" key="4">
    <source>
        <dbReference type="ARBA" id="ARBA00022679"/>
    </source>
</evidence>
<dbReference type="GO" id="GO:0006388">
    <property type="term" value="P:tRNA splicing, via endonucleolytic cleavage and ligation"/>
    <property type="evidence" value="ECO:0007669"/>
    <property type="project" value="TreeGrafter"/>
</dbReference>
<comment type="caution">
    <text evidence="8">The sequence shown here is derived from an EMBL/GenBank/DDBJ whole genome shotgun (WGS) entry which is preliminary data.</text>
</comment>
<keyword evidence="4" id="KW-0808">Transferase</keyword>
<proteinExistence type="inferred from homology"/>
<dbReference type="GO" id="GO:0000215">
    <property type="term" value="F:tRNA 2'-phosphotransferase activity"/>
    <property type="evidence" value="ECO:0007669"/>
    <property type="project" value="UniProtKB-EC"/>
</dbReference>
<evidence type="ECO:0000256" key="2">
    <source>
        <dbReference type="ARBA" id="ARBA00009836"/>
    </source>
</evidence>
<evidence type="ECO:0000256" key="6">
    <source>
        <dbReference type="ARBA" id="ARBA00047949"/>
    </source>
</evidence>
<comment type="function">
    <text evidence="1">Catalyzes the last step of tRNA splicing, the transfer of the splice junction 2'-phosphate from ligated tRNA to NAD to produce ADP-ribose 1''-2'' cyclic phosphate.</text>
</comment>
<dbReference type="Gene3D" id="1.10.10.970">
    <property type="entry name" value="RNA 2'-phosphotransferase, Tpt1/KptA family, N-terminal domain"/>
    <property type="match status" value="1"/>
</dbReference>
<dbReference type="GO" id="GO:0000175">
    <property type="term" value="F:3'-5'-RNA exonuclease activity"/>
    <property type="evidence" value="ECO:0007669"/>
    <property type="project" value="InterPro"/>
</dbReference>
<dbReference type="InterPro" id="IPR042081">
    <property type="entry name" value="RNA_2'-PTrans_C"/>
</dbReference>
<dbReference type="InterPro" id="IPR047201">
    <property type="entry name" value="ERI-1_3'hExo-like"/>
</dbReference>
<name>A0AAD1UEL9_EUPCR</name>
<evidence type="ECO:0000259" key="7">
    <source>
        <dbReference type="SMART" id="SM00479"/>
    </source>
</evidence>
<feature type="domain" description="Exonuclease" evidence="7">
    <location>
        <begin position="225"/>
        <end position="424"/>
    </location>
</feature>
<accession>A0AAD1UEL9</accession>
<dbReference type="InterPro" id="IPR012337">
    <property type="entry name" value="RNaseH-like_sf"/>
</dbReference>
<evidence type="ECO:0000256" key="5">
    <source>
        <dbReference type="ARBA" id="ARBA00023027"/>
    </source>
</evidence>
<dbReference type="CDD" id="cd06133">
    <property type="entry name" value="ERI-1_3'hExo_like"/>
    <property type="match status" value="1"/>
</dbReference>
<dbReference type="PANTHER" id="PTHR12684:SF2">
    <property type="entry name" value="TRNA 2'-PHOSPHOTRANSFERASE 1"/>
    <property type="match status" value="1"/>
</dbReference>
<evidence type="ECO:0000256" key="3">
    <source>
        <dbReference type="ARBA" id="ARBA00012007"/>
    </source>
</evidence>
<dbReference type="InterPro" id="IPR042080">
    <property type="entry name" value="RNA_2'-PTrans_N"/>
</dbReference>
<dbReference type="InterPro" id="IPR036397">
    <property type="entry name" value="RNaseH_sf"/>
</dbReference>
<dbReference type="SMART" id="SM00479">
    <property type="entry name" value="EXOIII"/>
    <property type="match status" value="1"/>
</dbReference>
<gene>
    <name evidence="8" type="ORF">ECRASSUSDP1_LOCUS9169</name>
</gene>
<evidence type="ECO:0000256" key="1">
    <source>
        <dbReference type="ARBA" id="ARBA00003343"/>
    </source>
</evidence>
<comment type="similarity">
    <text evidence="2">Belongs to the KptA/TPT1 family.</text>
</comment>
<dbReference type="AlphaFoldDB" id="A0AAD1UEL9"/>
<dbReference type="Proteomes" id="UP001295684">
    <property type="component" value="Unassembled WGS sequence"/>
</dbReference>
<dbReference type="GO" id="GO:0003676">
    <property type="term" value="F:nucleic acid binding"/>
    <property type="evidence" value="ECO:0007669"/>
    <property type="project" value="InterPro"/>
</dbReference>
<dbReference type="Gene3D" id="3.30.420.10">
    <property type="entry name" value="Ribonuclease H-like superfamily/Ribonuclease H"/>
    <property type="match status" value="1"/>
</dbReference>
<dbReference type="EMBL" id="CAMPGE010009005">
    <property type="protein sequence ID" value="CAI2367881.1"/>
    <property type="molecule type" value="Genomic_DNA"/>
</dbReference>
<dbReference type="InterPro" id="IPR002745">
    <property type="entry name" value="Ptrans_KptA/Tpt1"/>
</dbReference>
<dbReference type="SUPFAM" id="SSF53098">
    <property type="entry name" value="Ribonuclease H-like"/>
    <property type="match status" value="1"/>
</dbReference>
<dbReference type="Pfam" id="PF00929">
    <property type="entry name" value="RNase_T"/>
    <property type="match status" value="1"/>
</dbReference>